<keyword evidence="5 12" id="KW-0963">Cytoplasm</keyword>
<evidence type="ECO:0000313" key="15">
    <source>
        <dbReference type="EMBL" id="SCG50362.1"/>
    </source>
</evidence>
<dbReference type="NCBIfam" id="TIGR00046">
    <property type="entry name" value="RsmE family RNA methyltransferase"/>
    <property type="match status" value="1"/>
</dbReference>
<reference evidence="16" key="1">
    <citation type="submission" date="2016-06" db="EMBL/GenBank/DDBJ databases">
        <authorList>
            <person name="Varghese N."/>
            <person name="Submissions Spin"/>
        </authorList>
    </citation>
    <scope>NUCLEOTIDE SEQUENCE [LARGE SCALE GENOMIC DNA]</scope>
    <source>
        <strain evidence="16">DSM 45161</strain>
    </source>
</reference>
<evidence type="ECO:0000256" key="6">
    <source>
        <dbReference type="ARBA" id="ARBA00022552"/>
    </source>
</evidence>
<evidence type="ECO:0000256" key="10">
    <source>
        <dbReference type="ARBA" id="ARBA00025699"/>
    </source>
</evidence>
<evidence type="ECO:0000256" key="7">
    <source>
        <dbReference type="ARBA" id="ARBA00022603"/>
    </source>
</evidence>
<comment type="function">
    <text evidence="10 12">Specifically methylates the N3 position of the uracil ring of uridine 1498 (m3U1498) in 16S rRNA. Acts on the fully assembled 30S ribosomal subunit.</text>
</comment>
<comment type="subcellular location">
    <subcellularLocation>
        <location evidence="1 12">Cytoplasm</location>
    </subcellularLocation>
</comment>
<keyword evidence="7 12" id="KW-0489">Methyltransferase</keyword>
<dbReference type="GO" id="GO:0005737">
    <property type="term" value="C:cytoplasm"/>
    <property type="evidence" value="ECO:0007669"/>
    <property type="project" value="UniProtKB-SubCell"/>
</dbReference>
<dbReference type="Proteomes" id="UP000198215">
    <property type="component" value="Chromosome I"/>
</dbReference>
<protein>
    <recommendedName>
        <fullName evidence="4 12">Ribosomal RNA small subunit methyltransferase E</fullName>
        <ecNumber evidence="3 12">2.1.1.193</ecNumber>
    </recommendedName>
</protein>
<evidence type="ECO:0000259" key="13">
    <source>
        <dbReference type="Pfam" id="PF04452"/>
    </source>
</evidence>
<dbReference type="FunFam" id="3.40.1280.10:FF:000023">
    <property type="entry name" value="Ribosomal RNA small subunit methyltransferase E"/>
    <property type="match status" value="1"/>
</dbReference>
<dbReference type="AlphaFoldDB" id="A0A1C5HWM7"/>
<keyword evidence="8 12" id="KW-0808">Transferase</keyword>
<dbReference type="NCBIfam" id="NF008693">
    <property type="entry name" value="PRK11713.2-3"/>
    <property type="match status" value="1"/>
</dbReference>
<keyword evidence="6 12" id="KW-0698">rRNA processing</keyword>
<dbReference type="InterPro" id="IPR029026">
    <property type="entry name" value="tRNA_m1G_MTases_N"/>
</dbReference>
<keyword evidence="9 12" id="KW-0949">S-adenosyl-L-methionine</keyword>
<dbReference type="GO" id="GO:0070475">
    <property type="term" value="P:rRNA base methylation"/>
    <property type="evidence" value="ECO:0007669"/>
    <property type="project" value="TreeGrafter"/>
</dbReference>
<feature type="domain" description="Ribosomal RNA small subunit methyltransferase E PUA-like" evidence="14">
    <location>
        <begin position="19"/>
        <end position="65"/>
    </location>
</feature>
<name>A0A1C5HWM7_9ACTN</name>
<evidence type="ECO:0000256" key="11">
    <source>
        <dbReference type="ARBA" id="ARBA00047944"/>
    </source>
</evidence>
<evidence type="ECO:0000256" key="4">
    <source>
        <dbReference type="ARBA" id="ARBA00013673"/>
    </source>
</evidence>
<evidence type="ECO:0000259" key="14">
    <source>
        <dbReference type="Pfam" id="PF20260"/>
    </source>
</evidence>
<dbReference type="InterPro" id="IPR046887">
    <property type="entry name" value="RsmE_PUA-like"/>
</dbReference>
<dbReference type="PANTHER" id="PTHR30027:SF3">
    <property type="entry name" value="16S RRNA (URACIL(1498)-N(3))-METHYLTRANSFERASE"/>
    <property type="match status" value="1"/>
</dbReference>
<dbReference type="PIRSF" id="PIRSF015601">
    <property type="entry name" value="MTase_slr0722"/>
    <property type="match status" value="1"/>
</dbReference>
<dbReference type="PANTHER" id="PTHR30027">
    <property type="entry name" value="RIBOSOMAL RNA SMALL SUBUNIT METHYLTRANSFERASE E"/>
    <property type="match status" value="1"/>
</dbReference>
<dbReference type="InterPro" id="IPR015947">
    <property type="entry name" value="PUA-like_sf"/>
</dbReference>
<proteinExistence type="inferred from homology"/>
<evidence type="ECO:0000256" key="5">
    <source>
        <dbReference type="ARBA" id="ARBA00022490"/>
    </source>
</evidence>
<dbReference type="SUPFAM" id="SSF75217">
    <property type="entry name" value="alpha/beta knot"/>
    <property type="match status" value="1"/>
</dbReference>
<dbReference type="EC" id="2.1.1.193" evidence="3 12"/>
<dbReference type="InterPro" id="IPR006700">
    <property type="entry name" value="RsmE"/>
</dbReference>
<evidence type="ECO:0000256" key="2">
    <source>
        <dbReference type="ARBA" id="ARBA00005528"/>
    </source>
</evidence>
<dbReference type="EMBL" id="LT607753">
    <property type="protein sequence ID" value="SCG50362.1"/>
    <property type="molecule type" value="Genomic_DNA"/>
</dbReference>
<dbReference type="InterPro" id="IPR046886">
    <property type="entry name" value="RsmE_MTase_dom"/>
</dbReference>
<feature type="domain" description="Ribosomal RNA small subunit methyltransferase E methyltransferase" evidence="13">
    <location>
        <begin position="77"/>
        <end position="237"/>
    </location>
</feature>
<evidence type="ECO:0000256" key="9">
    <source>
        <dbReference type="ARBA" id="ARBA00022691"/>
    </source>
</evidence>
<dbReference type="Pfam" id="PF04452">
    <property type="entry name" value="Methyltrans_RNA"/>
    <property type="match status" value="1"/>
</dbReference>
<gene>
    <name evidence="15" type="ORF">GA0070614_1887</name>
</gene>
<dbReference type="Gene3D" id="3.40.1280.10">
    <property type="match status" value="1"/>
</dbReference>
<evidence type="ECO:0000256" key="8">
    <source>
        <dbReference type="ARBA" id="ARBA00022679"/>
    </source>
</evidence>
<dbReference type="RefSeq" id="WP_088975587.1">
    <property type="nucleotide sequence ID" value="NZ_LT607753.1"/>
</dbReference>
<dbReference type="Gene3D" id="2.40.240.20">
    <property type="entry name" value="Hypothetical PUA domain-like, domain 1"/>
    <property type="match status" value="1"/>
</dbReference>
<dbReference type="InterPro" id="IPR029028">
    <property type="entry name" value="Alpha/beta_knot_MTases"/>
</dbReference>
<comment type="similarity">
    <text evidence="2 12">Belongs to the RNA methyltransferase RsmE family.</text>
</comment>
<dbReference type="OrthoDB" id="9808126at2"/>
<sequence>MSAPLFLVEALPTGDSTTLDGPEGHHAATVQRLRVGEELLLADGRGGTATAVVRAVGRGTLDLTVTSRGYVDADVPRLVVVQGIAKGDRGELAVQAMTEVGVDEIVPWAASRSVTQWRGERGLRARDKWVATAREAAKQARRPWLPVVAGAPDEPTARVARRIAGAGAAFVLHEEADERLTTVQLPATGEIVLVVGPEGGIAPVELDAFTQAGARPVRLGPSVLRTSTAGVAALAVLATRLARW</sequence>
<dbReference type="GO" id="GO:0070042">
    <property type="term" value="F:rRNA (uridine-N3-)-methyltransferase activity"/>
    <property type="evidence" value="ECO:0007669"/>
    <property type="project" value="TreeGrafter"/>
</dbReference>
<keyword evidence="16" id="KW-1185">Reference proteome</keyword>
<evidence type="ECO:0000256" key="1">
    <source>
        <dbReference type="ARBA" id="ARBA00004496"/>
    </source>
</evidence>
<evidence type="ECO:0000256" key="12">
    <source>
        <dbReference type="PIRNR" id="PIRNR015601"/>
    </source>
</evidence>
<accession>A0A1C5HWM7</accession>
<organism evidence="15 16">
    <name type="scientific">Micromonospora coxensis</name>
    <dbReference type="NCBI Taxonomy" id="356852"/>
    <lineage>
        <taxon>Bacteria</taxon>
        <taxon>Bacillati</taxon>
        <taxon>Actinomycetota</taxon>
        <taxon>Actinomycetes</taxon>
        <taxon>Micromonosporales</taxon>
        <taxon>Micromonosporaceae</taxon>
        <taxon>Micromonospora</taxon>
    </lineage>
</organism>
<dbReference type="SUPFAM" id="SSF88697">
    <property type="entry name" value="PUA domain-like"/>
    <property type="match status" value="1"/>
</dbReference>
<dbReference type="Pfam" id="PF20260">
    <property type="entry name" value="PUA_4"/>
    <property type="match status" value="1"/>
</dbReference>
<evidence type="ECO:0000313" key="16">
    <source>
        <dbReference type="Proteomes" id="UP000198215"/>
    </source>
</evidence>
<evidence type="ECO:0000256" key="3">
    <source>
        <dbReference type="ARBA" id="ARBA00012328"/>
    </source>
</evidence>
<dbReference type="CDD" id="cd18084">
    <property type="entry name" value="RsmE-like"/>
    <property type="match status" value="1"/>
</dbReference>
<comment type="catalytic activity">
    <reaction evidence="11 12">
        <text>uridine(1498) in 16S rRNA + S-adenosyl-L-methionine = N(3)-methyluridine(1498) in 16S rRNA + S-adenosyl-L-homocysteine + H(+)</text>
        <dbReference type="Rhea" id="RHEA:42920"/>
        <dbReference type="Rhea" id="RHEA-COMP:10283"/>
        <dbReference type="Rhea" id="RHEA-COMP:10284"/>
        <dbReference type="ChEBI" id="CHEBI:15378"/>
        <dbReference type="ChEBI" id="CHEBI:57856"/>
        <dbReference type="ChEBI" id="CHEBI:59789"/>
        <dbReference type="ChEBI" id="CHEBI:65315"/>
        <dbReference type="ChEBI" id="CHEBI:74502"/>
        <dbReference type="EC" id="2.1.1.193"/>
    </reaction>
</comment>